<proteinExistence type="predicted"/>
<sequence>MTDRELLELIVAKLGILTDQVGNNTEQIGGLTSRMDELESDVKNINQTVTRVEHDHGSKLAALLDIYKQNSEKLDRIEAEVSKHDKFIMERIK</sequence>
<name>A0ABT1Y693_9FIRM</name>
<dbReference type="RefSeq" id="WP_089610425.1">
    <property type="nucleotide sequence ID" value="NZ_CP022121.1"/>
</dbReference>
<feature type="coiled-coil region" evidence="1">
    <location>
        <begin position="28"/>
        <end position="80"/>
    </location>
</feature>
<comment type="caution">
    <text evidence="2">The sequence shown here is derived from an EMBL/GenBank/DDBJ whole genome shotgun (WGS) entry which is preliminary data.</text>
</comment>
<evidence type="ECO:0000313" key="2">
    <source>
        <dbReference type="EMBL" id="MCR6546412.1"/>
    </source>
</evidence>
<evidence type="ECO:0000313" key="3">
    <source>
        <dbReference type="Proteomes" id="UP001524944"/>
    </source>
</evidence>
<protein>
    <submittedName>
        <fullName evidence="2">Uncharacterized protein</fullName>
    </submittedName>
</protein>
<accession>A0ABT1Y693</accession>
<gene>
    <name evidence="2" type="ORF">NVS47_12975</name>
</gene>
<dbReference type="EMBL" id="JANPWE010000007">
    <property type="protein sequence ID" value="MCR6546412.1"/>
    <property type="molecule type" value="Genomic_DNA"/>
</dbReference>
<evidence type="ECO:0000256" key="1">
    <source>
        <dbReference type="SAM" id="Coils"/>
    </source>
</evidence>
<dbReference type="Gene3D" id="1.20.5.340">
    <property type="match status" value="1"/>
</dbReference>
<reference evidence="2 3" key="1">
    <citation type="submission" date="2022-08" db="EMBL/GenBank/DDBJ databases">
        <title>Proteogenomics of the novel Dehalobacterium formicoaceticum strain EZ94 highlights a key role of methyltransferases during anaerobic dichloromethane degradation.</title>
        <authorList>
            <person name="Wasmund K."/>
        </authorList>
    </citation>
    <scope>NUCLEOTIDE SEQUENCE [LARGE SCALE GENOMIC DNA]</scope>
    <source>
        <strain evidence="2 3">EZ94</strain>
    </source>
</reference>
<dbReference type="Proteomes" id="UP001524944">
    <property type="component" value="Unassembled WGS sequence"/>
</dbReference>
<keyword evidence="1" id="KW-0175">Coiled coil</keyword>
<keyword evidence="3" id="KW-1185">Reference proteome</keyword>
<organism evidence="2 3">
    <name type="scientific">Dehalobacterium formicoaceticum</name>
    <dbReference type="NCBI Taxonomy" id="51515"/>
    <lineage>
        <taxon>Bacteria</taxon>
        <taxon>Bacillati</taxon>
        <taxon>Bacillota</taxon>
        <taxon>Clostridia</taxon>
        <taxon>Eubacteriales</taxon>
        <taxon>Peptococcaceae</taxon>
        <taxon>Dehalobacterium</taxon>
    </lineage>
</organism>